<dbReference type="EC" id="3.4.16.-" evidence="7"/>
<reference evidence="8" key="2">
    <citation type="journal article" date="2023" name="IMA Fungus">
        <title>Comparative genomic study of the Penicillium genus elucidates a diverse pangenome and 15 lateral gene transfer events.</title>
        <authorList>
            <person name="Petersen C."/>
            <person name="Sorensen T."/>
            <person name="Nielsen M.R."/>
            <person name="Sondergaard T.E."/>
            <person name="Sorensen J.L."/>
            <person name="Fitzpatrick D.A."/>
            <person name="Frisvad J.C."/>
            <person name="Nielsen K.L."/>
        </authorList>
    </citation>
    <scope>NUCLEOTIDE SEQUENCE</scope>
    <source>
        <strain evidence="8">IBT 15544</strain>
    </source>
</reference>
<comment type="similarity">
    <text evidence="1 7">Belongs to the peptidase S10 family.</text>
</comment>
<dbReference type="GO" id="GO:0072330">
    <property type="term" value="P:monocarboxylic acid biosynthetic process"/>
    <property type="evidence" value="ECO:0007669"/>
    <property type="project" value="UniProtKB-ARBA"/>
</dbReference>
<keyword evidence="5 7" id="KW-0378">Hydrolase</keyword>
<dbReference type="PANTHER" id="PTHR11802:SF479">
    <property type="entry name" value="CARBOXYPEPTIDASE"/>
    <property type="match status" value="1"/>
</dbReference>
<gene>
    <name evidence="8" type="ORF">N7498_003894</name>
</gene>
<evidence type="ECO:0000256" key="4">
    <source>
        <dbReference type="ARBA" id="ARBA00022729"/>
    </source>
</evidence>
<dbReference type="Pfam" id="PF00450">
    <property type="entry name" value="Peptidase_S10"/>
    <property type="match status" value="1"/>
</dbReference>
<keyword evidence="4 7" id="KW-0732">Signal</keyword>
<dbReference type="Proteomes" id="UP001150904">
    <property type="component" value="Unassembled WGS sequence"/>
</dbReference>
<protein>
    <recommendedName>
        <fullName evidence="7">Carboxypeptidase</fullName>
        <ecNumber evidence="7">3.4.16.-</ecNumber>
    </recommendedName>
</protein>
<feature type="chain" id="PRO_5041015910" description="Carboxypeptidase" evidence="7">
    <location>
        <begin position="24"/>
        <end position="533"/>
    </location>
</feature>
<dbReference type="Gene3D" id="3.40.50.1820">
    <property type="entry name" value="alpha/beta hydrolase"/>
    <property type="match status" value="1"/>
</dbReference>
<keyword evidence="2 7" id="KW-0121">Carboxypeptidase</keyword>
<dbReference type="AlphaFoldDB" id="A0A9W9N310"/>
<dbReference type="PRINTS" id="PR00724">
    <property type="entry name" value="CRBOXYPTASEC"/>
</dbReference>
<dbReference type="GO" id="GO:0004185">
    <property type="term" value="F:serine-type carboxypeptidase activity"/>
    <property type="evidence" value="ECO:0007669"/>
    <property type="project" value="UniProtKB-UniRule"/>
</dbReference>
<evidence type="ECO:0000256" key="6">
    <source>
        <dbReference type="ARBA" id="ARBA00023180"/>
    </source>
</evidence>
<sequence length="533" mass="60301">MLLKSVLTSGLLALSMGSEAVEASTFGRLGKLAREPLARANRVVQAAHAKAVRCTKDFRFLSDNTQKYLVNHMPDVPFDIGEMYSGLVPIDEDDESRELFFVFQPTIGEPVDEVTIWLNGGPGCSSMEGFLQENGRFIWQPGTFAPVENPYSWVNLTNMLWVDQPVGTGFSIGKPTATTQEETAQDFIKFFKNFEKTFGIKNFKIYVTGESYAGRYVPYISAAMLDEKDKEYYDLQGALTYDPCIGQFDYVQEEIPVVPFVQQNANLFNFNETFMADLEQLHQQCGYADYIDKYLTFPPPKEQPPLFFNYTSMANCDLFDLVINEAYSINPCWDLYEVNLNCPLLWDVLAFPTALDYESPGSTVYFNRADVKEAMHAPNITWSECSTEPVYVGGSSGPEQEGDTSANPIEHVLPQVIEGTNRVLIGNGGYDMVIITNGTLMTIQNMTWNGHLGFQEKPETPINIEIPDLMYNWVFEENGQAGVDGPQGIMGVQHYERGLMWVETYQSGHMQPEFQPRSSYRHLEWLLNRTDHI</sequence>
<keyword evidence="6" id="KW-0325">Glycoprotein</keyword>
<evidence type="ECO:0000256" key="3">
    <source>
        <dbReference type="ARBA" id="ARBA00022670"/>
    </source>
</evidence>
<evidence type="ECO:0000313" key="9">
    <source>
        <dbReference type="Proteomes" id="UP001150904"/>
    </source>
</evidence>
<keyword evidence="9" id="KW-1185">Reference proteome</keyword>
<name>A0A9W9N310_9EURO</name>
<dbReference type="EMBL" id="JAPQKR010000008">
    <property type="protein sequence ID" value="KAJ5212248.1"/>
    <property type="molecule type" value="Genomic_DNA"/>
</dbReference>
<feature type="signal peptide" evidence="7">
    <location>
        <begin position="1"/>
        <end position="23"/>
    </location>
</feature>
<dbReference type="InterPro" id="IPR018202">
    <property type="entry name" value="Ser_caboxypep_ser_AS"/>
</dbReference>
<comment type="caution">
    <text evidence="8">The sequence shown here is derived from an EMBL/GenBank/DDBJ whole genome shotgun (WGS) entry which is preliminary data.</text>
</comment>
<dbReference type="GeneID" id="83178257"/>
<dbReference type="OrthoDB" id="443318at2759"/>
<dbReference type="GO" id="GO:0006508">
    <property type="term" value="P:proteolysis"/>
    <property type="evidence" value="ECO:0007669"/>
    <property type="project" value="UniProtKB-KW"/>
</dbReference>
<dbReference type="RefSeq" id="XP_058310418.1">
    <property type="nucleotide sequence ID" value="XM_058450956.1"/>
</dbReference>
<accession>A0A9W9N310</accession>
<dbReference type="InterPro" id="IPR029058">
    <property type="entry name" value="AB_hydrolase_fold"/>
</dbReference>
<dbReference type="SUPFAM" id="SSF53474">
    <property type="entry name" value="alpha/beta-Hydrolases"/>
    <property type="match status" value="1"/>
</dbReference>
<evidence type="ECO:0000256" key="5">
    <source>
        <dbReference type="ARBA" id="ARBA00022801"/>
    </source>
</evidence>
<organism evidence="8 9">
    <name type="scientific">Penicillium cinerascens</name>
    <dbReference type="NCBI Taxonomy" id="70096"/>
    <lineage>
        <taxon>Eukaryota</taxon>
        <taxon>Fungi</taxon>
        <taxon>Dikarya</taxon>
        <taxon>Ascomycota</taxon>
        <taxon>Pezizomycotina</taxon>
        <taxon>Eurotiomycetes</taxon>
        <taxon>Eurotiomycetidae</taxon>
        <taxon>Eurotiales</taxon>
        <taxon>Aspergillaceae</taxon>
        <taxon>Penicillium</taxon>
    </lineage>
</organism>
<reference evidence="8" key="1">
    <citation type="submission" date="2022-12" db="EMBL/GenBank/DDBJ databases">
        <authorList>
            <person name="Petersen C."/>
        </authorList>
    </citation>
    <scope>NUCLEOTIDE SEQUENCE</scope>
    <source>
        <strain evidence="8">IBT 15544</strain>
    </source>
</reference>
<dbReference type="PANTHER" id="PTHR11802">
    <property type="entry name" value="SERINE PROTEASE FAMILY S10 SERINE CARBOXYPEPTIDASE"/>
    <property type="match status" value="1"/>
</dbReference>
<dbReference type="GO" id="GO:0017000">
    <property type="term" value="P:antibiotic biosynthetic process"/>
    <property type="evidence" value="ECO:0007669"/>
    <property type="project" value="UniProtKB-ARBA"/>
</dbReference>
<dbReference type="PROSITE" id="PS00131">
    <property type="entry name" value="CARBOXYPEPT_SER_SER"/>
    <property type="match status" value="1"/>
</dbReference>
<evidence type="ECO:0000256" key="2">
    <source>
        <dbReference type="ARBA" id="ARBA00022645"/>
    </source>
</evidence>
<dbReference type="FunFam" id="3.40.50.1820:FF:000118">
    <property type="entry name" value="Carboxypeptidase"/>
    <property type="match status" value="1"/>
</dbReference>
<evidence type="ECO:0000256" key="1">
    <source>
        <dbReference type="ARBA" id="ARBA00009431"/>
    </source>
</evidence>
<dbReference type="InterPro" id="IPR033124">
    <property type="entry name" value="Ser_caboxypep_his_AS"/>
</dbReference>
<dbReference type="InterPro" id="IPR001563">
    <property type="entry name" value="Peptidase_S10"/>
</dbReference>
<proteinExistence type="inferred from homology"/>
<dbReference type="PROSITE" id="PS00560">
    <property type="entry name" value="CARBOXYPEPT_SER_HIS"/>
    <property type="match status" value="1"/>
</dbReference>
<evidence type="ECO:0000313" key="8">
    <source>
        <dbReference type="EMBL" id="KAJ5212248.1"/>
    </source>
</evidence>
<keyword evidence="3 7" id="KW-0645">Protease</keyword>
<evidence type="ECO:0000256" key="7">
    <source>
        <dbReference type="RuleBase" id="RU361156"/>
    </source>
</evidence>